<dbReference type="EMBL" id="FOBF01000013">
    <property type="protein sequence ID" value="SEM45416.1"/>
    <property type="molecule type" value="Genomic_DNA"/>
</dbReference>
<protein>
    <submittedName>
        <fullName evidence="2">ABC-2 type transport system ATP-binding protein</fullName>
    </submittedName>
</protein>
<name>A0A1H7YGM6_9ACTN</name>
<accession>A0A1H7YGM6</accession>
<feature type="region of interest" description="Disordered" evidence="1">
    <location>
        <begin position="16"/>
        <end position="38"/>
    </location>
</feature>
<proteinExistence type="predicted"/>
<organism evidence="2 3">
    <name type="scientific">Nonomuraea pusilla</name>
    <dbReference type="NCBI Taxonomy" id="46177"/>
    <lineage>
        <taxon>Bacteria</taxon>
        <taxon>Bacillati</taxon>
        <taxon>Actinomycetota</taxon>
        <taxon>Actinomycetes</taxon>
        <taxon>Streptosporangiales</taxon>
        <taxon>Streptosporangiaceae</taxon>
        <taxon>Nonomuraea</taxon>
    </lineage>
</organism>
<keyword evidence="3" id="KW-1185">Reference proteome</keyword>
<dbReference type="RefSeq" id="WP_256257264.1">
    <property type="nucleotide sequence ID" value="NZ_FOBF01000013.1"/>
</dbReference>
<keyword evidence="2" id="KW-0067">ATP-binding</keyword>
<reference evidence="2 3" key="1">
    <citation type="submission" date="2016-10" db="EMBL/GenBank/DDBJ databases">
        <authorList>
            <person name="de Groot N.N."/>
        </authorList>
    </citation>
    <scope>NUCLEOTIDE SEQUENCE [LARGE SCALE GENOMIC DNA]</scope>
    <source>
        <strain evidence="2 3">DSM 43357</strain>
    </source>
</reference>
<sequence>MEEAEQYGDRVALMRRGRARAAGTPGQLTGELRARRGDDSAAVQPALWLLGRDLHPHPGRSDERGADDAALLGAAAAGIAAASRLVRRLAR</sequence>
<dbReference type="AlphaFoldDB" id="A0A1H7YGM6"/>
<evidence type="ECO:0000313" key="2">
    <source>
        <dbReference type="EMBL" id="SEM45416.1"/>
    </source>
</evidence>
<evidence type="ECO:0000313" key="3">
    <source>
        <dbReference type="Proteomes" id="UP000198953"/>
    </source>
</evidence>
<keyword evidence="2" id="KW-0547">Nucleotide-binding</keyword>
<gene>
    <name evidence="2" type="ORF">SAMN05660976_05216</name>
</gene>
<evidence type="ECO:0000256" key="1">
    <source>
        <dbReference type="SAM" id="MobiDB-lite"/>
    </source>
</evidence>
<dbReference type="Proteomes" id="UP000198953">
    <property type="component" value="Unassembled WGS sequence"/>
</dbReference>
<dbReference type="GO" id="GO:0005524">
    <property type="term" value="F:ATP binding"/>
    <property type="evidence" value="ECO:0007669"/>
    <property type="project" value="UniProtKB-KW"/>
</dbReference>